<dbReference type="PANTHER" id="PTHR30446:SF0">
    <property type="entry name" value="RECOMBINATION PROTEIN RECR"/>
    <property type="match status" value="1"/>
</dbReference>
<keyword evidence="4 7" id="KW-0862">Zinc</keyword>
<sequence>MHSIIDLTMTLSRLPGVGSKSAKRMAYFLLEEPELRALLEEQLHHLANSVYLCPICACYSQEMQSCQYCDRQRLQPELLCVVERASDAMNLEASGGFGGLYHVLGGAISPMSGITPEQLRLESLKSRLESGAIKEVILATSFTLEGDATAHYLEQWLAHFDVVVSRIASGLSAGAQLEFADKQSLIHSMRGRQKL</sequence>
<dbReference type="CDD" id="cd01025">
    <property type="entry name" value="TOPRIM_recR"/>
    <property type="match status" value="1"/>
</dbReference>
<dbReference type="PANTHER" id="PTHR30446">
    <property type="entry name" value="RECOMBINATION PROTEIN RECR"/>
    <property type="match status" value="1"/>
</dbReference>
<evidence type="ECO:0000256" key="1">
    <source>
        <dbReference type="ARBA" id="ARBA00022723"/>
    </source>
</evidence>
<dbReference type="Pfam" id="PF13662">
    <property type="entry name" value="Toprim_4"/>
    <property type="match status" value="1"/>
</dbReference>
<dbReference type="GO" id="GO:0006310">
    <property type="term" value="P:DNA recombination"/>
    <property type="evidence" value="ECO:0007669"/>
    <property type="project" value="UniProtKB-UniRule"/>
</dbReference>
<dbReference type="AlphaFoldDB" id="A0A968GKU9"/>
<comment type="similarity">
    <text evidence="7">Belongs to the RecR family.</text>
</comment>
<name>A0A968GKU9_9SPIO</name>
<dbReference type="PROSITE" id="PS50880">
    <property type="entry name" value="TOPRIM"/>
    <property type="match status" value="1"/>
</dbReference>
<dbReference type="NCBIfam" id="TIGR00615">
    <property type="entry name" value="recR"/>
    <property type="match status" value="1"/>
</dbReference>
<keyword evidence="3 7" id="KW-0863">Zinc-finger</keyword>
<dbReference type="HAMAP" id="MF_00017">
    <property type="entry name" value="RecR"/>
    <property type="match status" value="1"/>
</dbReference>
<comment type="function">
    <text evidence="7">May play a role in DNA repair. It seems to be involved in an RecBC-independent recombinational process of DNA repair. It may act with RecF and RecO.</text>
</comment>
<keyword evidence="6 7" id="KW-0234">DNA repair</keyword>
<comment type="caution">
    <text evidence="7">Lacks conserved residue(s) required for the propagation of feature annotation.</text>
</comment>
<evidence type="ECO:0000256" key="7">
    <source>
        <dbReference type="HAMAP-Rule" id="MF_00017"/>
    </source>
</evidence>
<organism evidence="9 10">
    <name type="scientific">Entomospira culicis</name>
    <dbReference type="NCBI Taxonomy" id="2719989"/>
    <lineage>
        <taxon>Bacteria</taxon>
        <taxon>Pseudomonadati</taxon>
        <taxon>Spirochaetota</taxon>
        <taxon>Spirochaetia</taxon>
        <taxon>Spirochaetales</taxon>
        <taxon>Spirochaetaceae</taxon>
        <taxon>Entomospira</taxon>
    </lineage>
</organism>
<dbReference type="Gene3D" id="3.40.1360.10">
    <property type="match status" value="1"/>
</dbReference>
<feature type="domain" description="Toprim" evidence="8">
    <location>
        <begin position="77"/>
        <end position="172"/>
    </location>
</feature>
<evidence type="ECO:0000256" key="5">
    <source>
        <dbReference type="ARBA" id="ARBA00023172"/>
    </source>
</evidence>
<dbReference type="InterPro" id="IPR000093">
    <property type="entry name" value="DNA_Rcmb_RecR"/>
</dbReference>
<dbReference type="GO" id="GO:0003677">
    <property type="term" value="F:DNA binding"/>
    <property type="evidence" value="ECO:0007669"/>
    <property type="project" value="UniProtKB-UniRule"/>
</dbReference>
<keyword evidence="5 7" id="KW-0233">DNA recombination</keyword>
<evidence type="ECO:0000256" key="6">
    <source>
        <dbReference type="ARBA" id="ARBA00023204"/>
    </source>
</evidence>
<evidence type="ECO:0000313" key="10">
    <source>
        <dbReference type="Proteomes" id="UP000778951"/>
    </source>
</evidence>
<dbReference type="Gene3D" id="1.10.8.420">
    <property type="entry name" value="RecR Domain 1"/>
    <property type="match status" value="1"/>
</dbReference>
<evidence type="ECO:0000259" key="8">
    <source>
        <dbReference type="PROSITE" id="PS50880"/>
    </source>
</evidence>
<evidence type="ECO:0000256" key="4">
    <source>
        <dbReference type="ARBA" id="ARBA00022833"/>
    </source>
</evidence>
<dbReference type="InterPro" id="IPR034137">
    <property type="entry name" value="TOPRIM_RecR"/>
</dbReference>
<dbReference type="GO" id="GO:0008270">
    <property type="term" value="F:zinc ion binding"/>
    <property type="evidence" value="ECO:0007669"/>
    <property type="project" value="UniProtKB-KW"/>
</dbReference>
<gene>
    <name evidence="7 9" type="primary">recR</name>
    <name evidence="9" type="ORF">HCT48_05590</name>
</gene>
<keyword evidence="2 7" id="KW-0227">DNA damage</keyword>
<dbReference type="EMBL" id="JAATLM010000001">
    <property type="protein sequence ID" value="NIZ69685.1"/>
    <property type="molecule type" value="Genomic_DNA"/>
</dbReference>
<keyword evidence="10" id="KW-1185">Reference proteome</keyword>
<evidence type="ECO:0000256" key="2">
    <source>
        <dbReference type="ARBA" id="ARBA00022763"/>
    </source>
</evidence>
<dbReference type="SMART" id="SM00493">
    <property type="entry name" value="TOPRIM"/>
    <property type="match status" value="1"/>
</dbReference>
<keyword evidence="1 7" id="KW-0479">Metal-binding</keyword>
<dbReference type="InterPro" id="IPR006171">
    <property type="entry name" value="TOPRIM_dom"/>
</dbReference>
<accession>A0A968GKU9</accession>
<proteinExistence type="inferred from homology"/>
<dbReference type="Pfam" id="PF21176">
    <property type="entry name" value="RecR_HhH"/>
    <property type="match status" value="1"/>
</dbReference>
<dbReference type="GO" id="GO:0006281">
    <property type="term" value="P:DNA repair"/>
    <property type="evidence" value="ECO:0007669"/>
    <property type="project" value="UniProtKB-UniRule"/>
</dbReference>
<comment type="caution">
    <text evidence="9">The sequence shown here is derived from an EMBL/GenBank/DDBJ whole genome shotgun (WGS) entry which is preliminary data.</text>
</comment>
<dbReference type="InterPro" id="IPR023627">
    <property type="entry name" value="Rcmb_RecR"/>
</dbReference>
<reference evidence="9" key="1">
    <citation type="submission" date="2020-03" db="EMBL/GenBank/DDBJ databases">
        <title>Spirochaetal bacteria isolated from arthropods constitute a novel genus Entomospira genus novum within the order Spirochaetales.</title>
        <authorList>
            <person name="Grana-Miraglia L."/>
            <person name="Sikutova S."/>
            <person name="Fingerle V."/>
            <person name="Sing A."/>
            <person name="Castillo-Ramirez S."/>
            <person name="Margos G."/>
            <person name="Rudolf I."/>
        </authorList>
    </citation>
    <scope>NUCLEOTIDE SEQUENCE</scope>
    <source>
        <strain evidence="9">BR149</strain>
    </source>
</reference>
<evidence type="ECO:0000313" key="9">
    <source>
        <dbReference type="EMBL" id="NIZ69685.1"/>
    </source>
</evidence>
<dbReference type="RefSeq" id="WP_167695770.1">
    <property type="nucleotide sequence ID" value="NZ_CP118181.1"/>
</dbReference>
<dbReference type="SUPFAM" id="SSF111304">
    <property type="entry name" value="Recombination protein RecR"/>
    <property type="match status" value="1"/>
</dbReference>
<dbReference type="Proteomes" id="UP000778951">
    <property type="component" value="Unassembled WGS sequence"/>
</dbReference>
<evidence type="ECO:0000256" key="3">
    <source>
        <dbReference type="ARBA" id="ARBA00022771"/>
    </source>
</evidence>
<protein>
    <recommendedName>
        <fullName evidence="7">Recombination protein RecR</fullName>
    </recommendedName>
</protein>